<feature type="domain" description="Regulator of nucleoside diphosphate kinase N-terminal" evidence="2">
    <location>
        <begin position="9"/>
        <end position="49"/>
    </location>
</feature>
<keyword evidence="3" id="KW-0808">Transferase</keyword>
<evidence type="ECO:0000313" key="4">
    <source>
        <dbReference type="Proteomes" id="UP000241247"/>
    </source>
</evidence>
<evidence type="ECO:0000259" key="2">
    <source>
        <dbReference type="Pfam" id="PF14760"/>
    </source>
</evidence>
<dbReference type="Gene3D" id="1.10.286.20">
    <property type="match status" value="1"/>
</dbReference>
<dbReference type="InterPro" id="IPR023459">
    <property type="entry name" value="Tscrpt_elong_fac_GreA/B_fam"/>
</dbReference>
<dbReference type="SUPFAM" id="SSF54534">
    <property type="entry name" value="FKBP-like"/>
    <property type="match status" value="1"/>
</dbReference>
<accession>A0A2T5B5I1</accession>
<keyword evidence="3" id="KW-0418">Kinase</keyword>
<dbReference type="AlphaFoldDB" id="A0A2T5B5I1"/>
<dbReference type="EMBL" id="PZZZ01000005">
    <property type="protein sequence ID" value="PTM94222.1"/>
    <property type="molecule type" value="Genomic_DNA"/>
</dbReference>
<dbReference type="GO" id="GO:0016301">
    <property type="term" value="F:kinase activity"/>
    <property type="evidence" value="ECO:0007669"/>
    <property type="project" value="UniProtKB-KW"/>
</dbReference>
<dbReference type="PANTHER" id="PTHR30437:SF5">
    <property type="entry name" value="REGULATOR OF NUCLEOSIDE DIPHOSPHATE KINASE"/>
    <property type="match status" value="1"/>
</dbReference>
<gene>
    <name evidence="3" type="ORF">C7449_105121</name>
</gene>
<dbReference type="NCBIfam" id="NF004396">
    <property type="entry name" value="PRK05753.1"/>
    <property type="match status" value="1"/>
</dbReference>
<dbReference type="GO" id="GO:0070063">
    <property type="term" value="F:RNA polymerase binding"/>
    <property type="evidence" value="ECO:0007669"/>
    <property type="project" value="InterPro"/>
</dbReference>
<feature type="domain" description="Transcription elongation factor GreA/GreB C-terminal" evidence="1">
    <location>
        <begin position="56"/>
        <end position="129"/>
    </location>
</feature>
<dbReference type="GO" id="GO:0032784">
    <property type="term" value="P:regulation of DNA-templated transcription elongation"/>
    <property type="evidence" value="ECO:0007669"/>
    <property type="project" value="InterPro"/>
</dbReference>
<reference evidence="3 4" key="1">
    <citation type="submission" date="2018-04" db="EMBL/GenBank/DDBJ databases">
        <title>Genomic Encyclopedia of Type Strains, Phase IV (KMG-IV): sequencing the most valuable type-strain genomes for metagenomic binning, comparative biology and taxonomic classification.</title>
        <authorList>
            <person name="Goeker M."/>
        </authorList>
    </citation>
    <scope>NUCLEOTIDE SEQUENCE [LARGE SCALE GENOMIC DNA]</scope>
    <source>
        <strain evidence="3 4">DSM 7138</strain>
    </source>
</reference>
<dbReference type="Pfam" id="PF14760">
    <property type="entry name" value="Rnk_N"/>
    <property type="match status" value="1"/>
</dbReference>
<organism evidence="3 4">
    <name type="scientific">Mycoplana dimorpha</name>
    <dbReference type="NCBI Taxonomy" id="28320"/>
    <lineage>
        <taxon>Bacteria</taxon>
        <taxon>Pseudomonadati</taxon>
        <taxon>Pseudomonadota</taxon>
        <taxon>Alphaproteobacteria</taxon>
        <taxon>Hyphomicrobiales</taxon>
        <taxon>Rhizobiaceae</taxon>
        <taxon>Mycoplana</taxon>
    </lineage>
</organism>
<name>A0A2T5B5I1_MYCDI</name>
<comment type="caution">
    <text evidence="3">The sequence shown here is derived from an EMBL/GenBank/DDBJ whole genome shotgun (WGS) entry which is preliminary data.</text>
</comment>
<dbReference type="GO" id="GO:0006354">
    <property type="term" value="P:DNA-templated transcription elongation"/>
    <property type="evidence" value="ECO:0007669"/>
    <property type="project" value="TreeGrafter"/>
</dbReference>
<dbReference type="Gene3D" id="3.10.50.30">
    <property type="entry name" value="Transcription elongation factor, GreA/GreB, C-terminal domain"/>
    <property type="match status" value="1"/>
</dbReference>
<dbReference type="InterPro" id="IPR001437">
    <property type="entry name" value="Tscrpt_elong_fac_GreA/B_C"/>
</dbReference>
<dbReference type="PANTHER" id="PTHR30437">
    <property type="entry name" value="TRANSCRIPTION ELONGATION FACTOR GREA"/>
    <property type="match status" value="1"/>
</dbReference>
<keyword evidence="4" id="KW-1185">Reference proteome</keyword>
<dbReference type="Pfam" id="PF01272">
    <property type="entry name" value="GreA_GreB"/>
    <property type="match status" value="1"/>
</dbReference>
<evidence type="ECO:0000259" key="1">
    <source>
        <dbReference type="Pfam" id="PF01272"/>
    </source>
</evidence>
<dbReference type="InterPro" id="IPR029462">
    <property type="entry name" value="Rnk_N"/>
</dbReference>
<dbReference type="GO" id="GO:0003677">
    <property type="term" value="F:DNA binding"/>
    <property type="evidence" value="ECO:0007669"/>
    <property type="project" value="InterPro"/>
</dbReference>
<dbReference type="OrthoDB" id="192847at2"/>
<dbReference type="InterPro" id="IPR036953">
    <property type="entry name" value="GreA/GreB_C_sf"/>
</dbReference>
<evidence type="ECO:0000313" key="3">
    <source>
        <dbReference type="EMBL" id="PTM94222.1"/>
    </source>
</evidence>
<dbReference type="Proteomes" id="UP000241247">
    <property type="component" value="Unassembled WGS sequence"/>
</dbReference>
<proteinExistence type="predicted"/>
<protein>
    <submittedName>
        <fullName evidence="3">Regulator of nucleoside diphosphate kinase</fullName>
    </submittedName>
</protein>
<dbReference type="RefSeq" id="WP_108003333.1">
    <property type="nucleotide sequence ID" value="NZ_JBHEEX010000003.1"/>
</dbReference>
<dbReference type="PIRSF" id="PIRSF006092">
    <property type="entry name" value="GreA_GreB"/>
    <property type="match status" value="1"/>
</dbReference>
<sequence length="135" mass="14624">MSSNPKNKPMITVRESDYARLNDLAQASLDRNYEVADELLNELERASVVLDDQVASNVVQMGSTVTYETDDGQARTVTLVYPADADIEQGKVSILTPIGVALLGLSPGQSIDWRARGGQSHQLKVTAVKDHLAEA</sequence>